<evidence type="ECO:0000313" key="10">
    <source>
        <dbReference type="EMBL" id="CAL4805768.1"/>
    </source>
</evidence>
<dbReference type="GO" id="GO:0004672">
    <property type="term" value="F:protein kinase activity"/>
    <property type="evidence" value="ECO:0007669"/>
    <property type="project" value="InterPro"/>
</dbReference>
<dbReference type="Proteomes" id="UP001152797">
    <property type="component" value="Unassembled WGS sequence"/>
</dbReference>
<feature type="region of interest" description="Disordered" evidence="6">
    <location>
        <begin position="1439"/>
        <end position="1496"/>
    </location>
</feature>
<feature type="compositionally biased region" description="Low complexity" evidence="6">
    <location>
        <begin position="1441"/>
        <end position="1453"/>
    </location>
</feature>
<dbReference type="SUPFAM" id="SSF56349">
    <property type="entry name" value="DNA breaking-rejoining enzymes"/>
    <property type="match status" value="1"/>
</dbReference>
<dbReference type="EMBL" id="CAMXCT030006696">
    <property type="protein sequence ID" value="CAL4805768.1"/>
    <property type="molecule type" value="Genomic_DNA"/>
</dbReference>
<feature type="region of interest" description="Disordered" evidence="6">
    <location>
        <begin position="735"/>
        <end position="778"/>
    </location>
</feature>
<evidence type="ECO:0000256" key="2">
    <source>
        <dbReference type="ARBA" id="ARBA00022741"/>
    </source>
</evidence>
<gene>
    <name evidence="8" type="ORF">C1SCF055_LOCUS43021</name>
</gene>
<sequence length="1963" mass="219646">MALQRSPKFRLRFKQPCPPRKDKCQSREHIARKAAVSEGLVPKARRPFALFLKEKSILKPGSSRLQYQKEMKKLGRAWKALLPAEKQQYKLKCQEEFLQQRAAMKAQGLPLRKEARGEPEQRKSAPPQQLQQRTKNRAKQLISKIDDFEVLPDREPLGEGSYGTVLASMGPHGSMCAVKVYKCSKSMVDFKQELLVLNLIRDRLEPVKQLLFPVFLKADESKKPFPFVALEFGGPSLLQVLQESGALDEQSMLCLSSQVKAALQALHGLGVLHLDVKPANILWSTQTFRMKLADFGMSEMMESVQAAQLRYSEYVTALYRPPELWHASRKEICKHLKPSVDIWSYGCVLFECVTGRCLMRPCPAAQAGDASSMVRLWCPTAIDKLIAFGQRYAGTCDRMWPSSTSRHLLGHIAGHEHMIRTPDGDTYIEVLDQSNPDLVGFYVGPDDGSLPLGVAAASVYGFRQMTLAQYQQILADGRIEVLAEQNRRGIVPPAPAVLGQHVWVLAESVPGHPIGEQVVPPVGHAREGDYGLMVFADNEGNSRPVLIRQLAIENIPAFCEERIGLARSSEALEGSDKFASEDVRTLEVRYAASGERQRNFKETIAEMVQADFDDFPLEPRTSLSYLRAVSSVAESAFGQHLGWVSQSKIPDGDRAIHENEVLSRALDLAITYDSLNVSNLASFELLIRRKQLLAEAHAYNPSAPSYEGADHFLGTSYRPGGAIVVPELTEHVSRKLHQESQILKEKRKQAEMKGKGPGRGGKPSGPQAKAKPGHGDVASVQGDVCRAVRRRILRKSAVVKMVNRAIFSLNSLYMGRHWDEGRCIAKLAELPLSQQECIRDLIRRVDAFGPMPSGASRRGALEALRAPCNGYSEPIAGVGEVANMNLELLSLPSGRVAGVNLSSALEQPLKDMVDSFEDWMLQDASTWSSICEHAHKIKPYNDPSLSDRSKYLSFLAHLNECGILSHTTSCRGRVGAFCVTKKPKEVNGKFVERQRLILDCRQVNLAFREPPKCELGSLAALCEVELKDGERLFCGGSDIQDCFYAAKISAELSNFFCLCHDLSPDEARFVWGDDFPFPSNRSSVSPCINVLPMGFSWSFFLIQKLHEQSALRSLGVGRDRLILDGYPAPVLSRDDAVAMPYCDNVHSLSLSRTAADDSLQRMEDDLEGIGFSLHEQVSSTDFFQTLGGIVDGGTGQIRATPTRAWNILLGFEEALVSKVNWQFMQKLLGHAMTLCVLNRAGMSVFRALYDFVERAEQPRFLNKLERREVKIFIGLVPLLVGELRRTWSSTIHCSDASPEGYGICKRELPESDVRELGSWQDRWRFKHLDPAEWRPRQRYAGQDVLGDLRTARSFPISSTVEDLYSYNNNFPEVPEEYTKPEDWSTVLMGRWRNTKEHITAKEGHSLVLVARWPRLAWQVVLPCALDGFPLNTMWRTGHQGVRSSRVLTPSSSSKGRASAPKPKRVLRGERLAKSSPVKARSLQNPAVVENKKEPSLKRTLNGTTAKNMQPMKRRRRSLQAVDGLTQEANDLAARSGLSRLERRSVSKVVENQYAIHYERFRAFCRDSGVEQPADCQLDSLLTDFLDHIFLEGRHVADGEKTMASVEYHHHKVRGNLLRTRRALRGWRKEAPPQSRVPMPMLLAYGLAMALMSRSQKEMAVKVILDFDTYMRPGESIDLKNKHLVRPVKGAGPQFRWHSIIVRDFDEKQPDKVGVFDNTIALNSADRIWIGDVISTMMKGKDKEAKIFSFSMEEFRKQFGEVSKILGIPGLHPYQLRHGGAAHDLASKARDHAQVKARGRWSTDQSVRRYTKTGKIQTLLGVDADGLFMTLKAQPYPWAMCSQLAKCVAKALRDQGLGHESFGKQHSSSYSGHLEKDAWESAEDIRSACRFLSGAFEPGDRMPLPSSNEHESFGKQHSSSYSGHLEKDAWEIAEGVASACHKMVDTRNAVLKLFGRRRSPGEAQ</sequence>
<evidence type="ECO:0000313" key="8">
    <source>
        <dbReference type="EMBL" id="CAI4018456.1"/>
    </source>
</evidence>
<organism evidence="8">
    <name type="scientific">Cladocopium goreaui</name>
    <dbReference type="NCBI Taxonomy" id="2562237"/>
    <lineage>
        <taxon>Eukaryota</taxon>
        <taxon>Sar</taxon>
        <taxon>Alveolata</taxon>
        <taxon>Dinophyceae</taxon>
        <taxon>Suessiales</taxon>
        <taxon>Symbiodiniaceae</taxon>
        <taxon>Cladocopium</taxon>
    </lineage>
</organism>
<feature type="domain" description="Protein kinase" evidence="7">
    <location>
        <begin position="151"/>
        <end position="418"/>
    </location>
</feature>
<dbReference type="InterPro" id="IPR050538">
    <property type="entry name" value="MAP_kinase_kinase_kinase"/>
</dbReference>
<dbReference type="InterPro" id="IPR011009">
    <property type="entry name" value="Kinase-like_dom_sf"/>
</dbReference>
<dbReference type="PROSITE" id="PS50011">
    <property type="entry name" value="PROTEIN_KINASE_DOM"/>
    <property type="match status" value="1"/>
</dbReference>
<dbReference type="InterPro" id="IPR017441">
    <property type="entry name" value="Protein_kinase_ATP_BS"/>
</dbReference>
<reference evidence="9" key="2">
    <citation type="submission" date="2024-04" db="EMBL/GenBank/DDBJ databases">
        <authorList>
            <person name="Chen Y."/>
            <person name="Shah S."/>
            <person name="Dougan E. K."/>
            <person name="Thang M."/>
            <person name="Chan C."/>
        </authorList>
    </citation>
    <scope>NUCLEOTIDE SEQUENCE [LARGE SCALE GENOMIC DNA]</scope>
</reference>
<dbReference type="PROSITE" id="PS00107">
    <property type="entry name" value="PROTEIN_KINASE_ATP"/>
    <property type="match status" value="1"/>
</dbReference>
<proteinExistence type="predicted"/>
<evidence type="ECO:0000256" key="5">
    <source>
        <dbReference type="PROSITE-ProRule" id="PRU10141"/>
    </source>
</evidence>
<dbReference type="SUPFAM" id="SSF47095">
    <property type="entry name" value="HMG-box"/>
    <property type="match status" value="1"/>
</dbReference>
<feature type="region of interest" description="Disordered" evidence="6">
    <location>
        <begin position="1899"/>
        <end position="1920"/>
    </location>
</feature>
<dbReference type="InterPro" id="IPR000719">
    <property type="entry name" value="Prot_kinase_dom"/>
</dbReference>
<dbReference type="CDD" id="cd00084">
    <property type="entry name" value="HMG-box_SF"/>
    <property type="match status" value="1"/>
</dbReference>
<dbReference type="SUPFAM" id="SSF56112">
    <property type="entry name" value="Protein kinase-like (PK-like)"/>
    <property type="match status" value="1"/>
</dbReference>
<feature type="compositionally biased region" description="Basic and acidic residues" evidence="6">
    <location>
        <begin position="735"/>
        <end position="754"/>
    </location>
</feature>
<feature type="compositionally biased region" description="Basic and acidic residues" evidence="6">
    <location>
        <begin position="113"/>
        <end position="123"/>
    </location>
</feature>
<evidence type="ECO:0000256" key="3">
    <source>
        <dbReference type="ARBA" id="ARBA00022777"/>
    </source>
</evidence>
<evidence type="ECO:0000256" key="4">
    <source>
        <dbReference type="ARBA" id="ARBA00022840"/>
    </source>
</evidence>
<keyword evidence="1" id="KW-0808">Transferase</keyword>
<name>A0A9P1M0U7_9DINO</name>
<dbReference type="OrthoDB" id="414118at2759"/>
<evidence type="ECO:0000259" key="7">
    <source>
        <dbReference type="PROSITE" id="PS50011"/>
    </source>
</evidence>
<dbReference type="EMBL" id="CAMXCT020006696">
    <property type="protein sequence ID" value="CAL1171831.1"/>
    <property type="molecule type" value="Genomic_DNA"/>
</dbReference>
<feature type="region of interest" description="Disordered" evidence="6">
    <location>
        <begin position="113"/>
        <end position="136"/>
    </location>
</feature>
<keyword evidence="11" id="KW-1185">Reference proteome</keyword>
<dbReference type="PANTHER" id="PTHR48016">
    <property type="entry name" value="MAP KINASE KINASE KINASE SSK2-RELATED-RELATED"/>
    <property type="match status" value="1"/>
</dbReference>
<accession>A0A9P1M0U7</accession>
<dbReference type="GO" id="GO:0005524">
    <property type="term" value="F:ATP binding"/>
    <property type="evidence" value="ECO:0007669"/>
    <property type="project" value="UniProtKB-UniRule"/>
</dbReference>
<dbReference type="PANTHER" id="PTHR48016:SF56">
    <property type="entry name" value="MAPKK KINASE"/>
    <property type="match status" value="1"/>
</dbReference>
<reference evidence="8" key="1">
    <citation type="submission" date="2022-10" db="EMBL/GenBank/DDBJ databases">
        <authorList>
            <person name="Chen Y."/>
            <person name="Dougan E. K."/>
            <person name="Chan C."/>
            <person name="Rhodes N."/>
            <person name="Thang M."/>
        </authorList>
    </citation>
    <scope>NUCLEOTIDE SEQUENCE</scope>
</reference>
<comment type="caution">
    <text evidence="8">The sequence shown here is derived from an EMBL/GenBank/DDBJ whole genome shotgun (WGS) entry which is preliminary data.</text>
</comment>
<dbReference type="EMBL" id="CAMXCT010006696">
    <property type="protein sequence ID" value="CAI4018456.1"/>
    <property type="molecule type" value="Genomic_DNA"/>
</dbReference>
<dbReference type="Gene3D" id="1.10.510.10">
    <property type="entry name" value="Transferase(Phosphotransferase) domain 1"/>
    <property type="match status" value="1"/>
</dbReference>
<evidence type="ECO:0000313" key="9">
    <source>
        <dbReference type="EMBL" id="CAL1171831.1"/>
    </source>
</evidence>
<dbReference type="Gene3D" id="1.10.30.10">
    <property type="entry name" value="High mobility group box domain"/>
    <property type="match status" value="1"/>
</dbReference>
<dbReference type="CDD" id="cd00180">
    <property type="entry name" value="PKc"/>
    <property type="match status" value="1"/>
</dbReference>
<evidence type="ECO:0000313" key="11">
    <source>
        <dbReference type="Proteomes" id="UP001152797"/>
    </source>
</evidence>
<keyword evidence="3 10" id="KW-0418">Kinase</keyword>
<feature type="binding site" evidence="5">
    <location>
        <position position="179"/>
    </location>
    <ligand>
        <name>ATP</name>
        <dbReference type="ChEBI" id="CHEBI:30616"/>
    </ligand>
</feature>
<evidence type="ECO:0000256" key="1">
    <source>
        <dbReference type="ARBA" id="ARBA00022679"/>
    </source>
</evidence>
<dbReference type="InterPro" id="IPR011010">
    <property type="entry name" value="DNA_brk_join_enz"/>
</dbReference>
<keyword evidence="2 5" id="KW-0547">Nucleotide-binding</keyword>
<dbReference type="Pfam" id="PF00069">
    <property type="entry name" value="Pkinase"/>
    <property type="match status" value="1"/>
</dbReference>
<keyword evidence="4 5" id="KW-0067">ATP-binding</keyword>
<dbReference type="GO" id="GO:0003677">
    <property type="term" value="F:DNA binding"/>
    <property type="evidence" value="ECO:0007669"/>
    <property type="project" value="InterPro"/>
</dbReference>
<dbReference type="SMART" id="SM00220">
    <property type="entry name" value="S_TKc"/>
    <property type="match status" value="1"/>
</dbReference>
<protein>
    <submittedName>
        <fullName evidence="10">Mitogen-activated protein kinase 13 (MAP kinase 13) (Benzothiadiazole-induced MAP kinase 2) (MAP kinase 2 ) (OsBIMK2) (OsBWMK2) (OsMAPK2) (OsMPK17-2) (Wound- and blast-induced MAPK 2)</fullName>
    </submittedName>
</protein>
<evidence type="ECO:0000256" key="6">
    <source>
        <dbReference type="SAM" id="MobiDB-lite"/>
    </source>
</evidence>
<dbReference type="InterPro" id="IPR036910">
    <property type="entry name" value="HMG_box_dom_sf"/>
</dbReference>